<feature type="compositionally biased region" description="Basic and acidic residues" evidence="1">
    <location>
        <begin position="102"/>
        <end position="129"/>
    </location>
</feature>
<feature type="compositionally biased region" description="Basic and acidic residues" evidence="1">
    <location>
        <begin position="84"/>
        <end position="94"/>
    </location>
</feature>
<dbReference type="EMBL" id="FLQX01000156">
    <property type="protein sequence ID" value="SBT09763.1"/>
    <property type="molecule type" value="Genomic_DNA"/>
</dbReference>
<dbReference type="AlphaFoldDB" id="A0A1A8Y0B1"/>
<accession>A0A1A8Y0B1</accession>
<evidence type="ECO:0000313" key="3">
    <source>
        <dbReference type="Proteomes" id="UP000199169"/>
    </source>
</evidence>
<proteinExistence type="predicted"/>
<dbReference type="Proteomes" id="UP000199169">
    <property type="component" value="Unassembled WGS sequence"/>
</dbReference>
<dbReference type="RefSeq" id="WP_186409000.1">
    <property type="nucleotide sequence ID" value="NZ_FLQX01000156.1"/>
</dbReference>
<evidence type="ECO:0000256" key="1">
    <source>
        <dbReference type="SAM" id="MobiDB-lite"/>
    </source>
</evidence>
<dbReference type="STRING" id="1860102.ACCAA_760049"/>
<organism evidence="2 3">
    <name type="scientific">Candidatus Accumulibacter aalborgensis</name>
    <dbReference type="NCBI Taxonomy" id="1860102"/>
    <lineage>
        <taxon>Bacteria</taxon>
        <taxon>Pseudomonadati</taxon>
        <taxon>Pseudomonadota</taxon>
        <taxon>Betaproteobacteria</taxon>
        <taxon>Candidatus Accumulibacter</taxon>
    </lineage>
</organism>
<protein>
    <submittedName>
        <fullName evidence="2">Uncharacterized protein</fullName>
    </submittedName>
</protein>
<sequence length="129" mass="14615">MDSGRNPDAVNVESGAVRRFEMRYFPKFQFIPSGLRSLQLTQDGRNVDDGQVGTLANQAIEEIRLLRGKVEARDPACRVAIEHPRRRQDKEIRPHGIPVDLAETHHPHPDRAADDELDAVTDRQTSRRG</sequence>
<keyword evidence="3" id="KW-1185">Reference proteome</keyword>
<gene>
    <name evidence="2" type="ORF">ACCAA_760049</name>
</gene>
<reference evidence="2 3" key="1">
    <citation type="submission" date="2016-06" db="EMBL/GenBank/DDBJ databases">
        <authorList>
            <person name="Kjaerup R.B."/>
            <person name="Dalgaard T.S."/>
            <person name="Juul-Madsen H.R."/>
        </authorList>
    </citation>
    <scope>NUCLEOTIDE SEQUENCE [LARGE SCALE GENOMIC DNA]</scope>
    <source>
        <strain evidence="2">3</strain>
    </source>
</reference>
<feature type="region of interest" description="Disordered" evidence="1">
    <location>
        <begin position="84"/>
        <end position="129"/>
    </location>
</feature>
<evidence type="ECO:0000313" key="2">
    <source>
        <dbReference type="EMBL" id="SBT09763.1"/>
    </source>
</evidence>
<name>A0A1A8Y0B1_9PROT</name>